<reference evidence="3" key="1">
    <citation type="submission" date="2018-01" db="EMBL/GenBank/DDBJ databases">
        <authorList>
            <person name="Alioto T."/>
            <person name="Alioto T."/>
        </authorList>
    </citation>
    <scope>NUCLEOTIDE SEQUENCE [LARGE SCALE GENOMIC DNA]</scope>
</reference>
<organism evidence="2 3">
    <name type="scientific">Drosophila guanche</name>
    <name type="common">Fruit fly</name>
    <dbReference type="NCBI Taxonomy" id="7266"/>
    <lineage>
        <taxon>Eukaryota</taxon>
        <taxon>Metazoa</taxon>
        <taxon>Ecdysozoa</taxon>
        <taxon>Arthropoda</taxon>
        <taxon>Hexapoda</taxon>
        <taxon>Insecta</taxon>
        <taxon>Pterygota</taxon>
        <taxon>Neoptera</taxon>
        <taxon>Endopterygota</taxon>
        <taxon>Diptera</taxon>
        <taxon>Brachycera</taxon>
        <taxon>Muscomorpha</taxon>
        <taxon>Ephydroidea</taxon>
        <taxon>Drosophilidae</taxon>
        <taxon>Drosophila</taxon>
        <taxon>Sophophora</taxon>
    </lineage>
</organism>
<feature type="region of interest" description="Disordered" evidence="1">
    <location>
        <begin position="47"/>
        <end position="78"/>
    </location>
</feature>
<evidence type="ECO:0000313" key="2">
    <source>
        <dbReference type="EMBL" id="SPP84258.1"/>
    </source>
</evidence>
<evidence type="ECO:0000313" key="3">
    <source>
        <dbReference type="Proteomes" id="UP000268350"/>
    </source>
</evidence>
<name>A0A3B0KKF2_DROGU</name>
<feature type="non-terminal residue" evidence="2">
    <location>
        <position position="180"/>
    </location>
</feature>
<proteinExistence type="predicted"/>
<feature type="non-terminal residue" evidence="2">
    <location>
        <position position="1"/>
    </location>
</feature>
<gene>
    <name evidence="2" type="ORF">DGUA_6G016802</name>
</gene>
<accession>A0A3B0KKF2</accession>
<dbReference type="EMBL" id="OUUW01000008">
    <property type="protein sequence ID" value="SPP84258.1"/>
    <property type="molecule type" value="Genomic_DNA"/>
</dbReference>
<keyword evidence="3" id="KW-1185">Reference proteome</keyword>
<protein>
    <submittedName>
        <fullName evidence="2">Uncharacterized protein</fullName>
    </submittedName>
</protein>
<dbReference type="AlphaFoldDB" id="A0A3B0KKF2"/>
<dbReference type="Proteomes" id="UP000268350">
    <property type="component" value="Unassembled WGS sequence"/>
</dbReference>
<evidence type="ECO:0000256" key="1">
    <source>
        <dbReference type="SAM" id="MobiDB-lite"/>
    </source>
</evidence>
<sequence>KIVCVQAAYTYSSSQNVFQFISSAKIMKPSLDRQLESSQQMSLNKNWKKNMPTHTGTQQNKKVKKDQLGLGPTSMPMENRIFPATQTSKDLFMLEHDDDYDDEGGVHNGGFICLTSLKRTNKKMLHKFYMELDIGTARIFDLFNQKRGNCRKRPNLWHNRLNETKGDCGWRMVNRGEEAL</sequence>